<dbReference type="Pfam" id="PF00728">
    <property type="entry name" value="Glyco_hydro_20"/>
    <property type="match status" value="1"/>
</dbReference>
<reference evidence="10 11" key="1">
    <citation type="submission" date="2023-09" db="EMBL/GenBank/DDBJ databases">
        <authorList>
            <person name="Rey-Velasco X."/>
        </authorList>
    </citation>
    <scope>NUCLEOTIDE SEQUENCE [LARGE SCALE GENOMIC DNA]</scope>
    <source>
        <strain evidence="10 11">F117</strain>
    </source>
</reference>
<evidence type="ECO:0000313" key="11">
    <source>
        <dbReference type="Proteomes" id="UP001262582"/>
    </source>
</evidence>
<evidence type="ECO:0000259" key="9">
    <source>
        <dbReference type="Pfam" id="PF13290"/>
    </source>
</evidence>
<comment type="similarity">
    <text evidence="2">Belongs to the glycosyl hydrolase 20 family.</text>
</comment>
<proteinExistence type="inferred from homology"/>
<dbReference type="InterPro" id="IPR029018">
    <property type="entry name" value="Hex-like_dom2"/>
</dbReference>
<evidence type="ECO:0000313" key="10">
    <source>
        <dbReference type="EMBL" id="MDT0675881.1"/>
    </source>
</evidence>
<evidence type="ECO:0000256" key="5">
    <source>
        <dbReference type="ARBA" id="ARBA00023295"/>
    </source>
</evidence>
<dbReference type="Pfam" id="PF00754">
    <property type="entry name" value="F5_F8_type_C"/>
    <property type="match status" value="1"/>
</dbReference>
<evidence type="ECO:0000259" key="8">
    <source>
        <dbReference type="Pfam" id="PF02838"/>
    </source>
</evidence>
<dbReference type="Pfam" id="PF02838">
    <property type="entry name" value="Glyco_hydro_20b"/>
    <property type="match status" value="1"/>
</dbReference>
<protein>
    <recommendedName>
        <fullName evidence="3">beta-N-acetylhexosaminidase</fullName>
        <ecNumber evidence="3">3.2.1.52</ecNumber>
    </recommendedName>
</protein>
<dbReference type="SUPFAM" id="SSF49785">
    <property type="entry name" value="Galactose-binding domain-like"/>
    <property type="match status" value="1"/>
</dbReference>
<organism evidence="10 11">
    <name type="scientific">Autumnicola musiva</name>
    <dbReference type="NCBI Taxonomy" id="3075589"/>
    <lineage>
        <taxon>Bacteria</taxon>
        <taxon>Pseudomonadati</taxon>
        <taxon>Bacteroidota</taxon>
        <taxon>Flavobacteriia</taxon>
        <taxon>Flavobacteriales</taxon>
        <taxon>Flavobacteriaceae</taxon>
        <taxon>Autumnicola</taxon>
    </lineage>
</organism>
<dbReference type="Gene3D" id="3.20.20.80">
    <property type="entry name" value="Glycosidases"/>
    <property type="match status" value="1"/>
</dbReference>
<evidence type="ECO:0000256" key="1">
    <source>
        <dbReference type="ARBA" id="ARBA00001231"/>
    </source>
</evidence>
<dbReference type="Proteomes" id="UP001262582">
    <property type="component" value="Unassembled WGS sequence"/>
</dbReference>
<dbReference type="RefSeq" id="WP_311502275.1">
    <property type="nucleotide sequence ID" value="NZ_JAVRHK010000002.1"/>
</dbReference>
<comment type="catalytic activity">
    <reaction evidence="1">
        <text>Hydrolysis of terminal non-reducing N-acetyl-D-hexosamine residues in N-acetyl-beta-D-hexosaminides.</text>
        <dbReference type="EC" id="3.2.1.52"/>
    </reaction>
</comment>
<dbReference type="InterPro" id="IPR017853">
    <property type="entry name" value="GH"/>
</dbReference>
<dbReference type="Gene3D" id="2.60.120.260">
    <property type="entry name" value="Galactose-binding domain-like"/>
    <property type="match status" value="1"/>
</dbReference>
<evidence type="ECO:0000259" key="6">
    <source>
        <dbReference type="Pfam" id="PF00728"/>
    </source>
</evidence>
<dbReference type="SUPFAM" id="SSF51445">
    <property type="entry name" value="(Trans)glycosidases"/>
    <property type="match status" value="1"/>
</dbReference>
<dbReference type="InterPro" id="IPR015882">
    <property type="entry name" value="HEX_bac_N"/>
</dbReference>
<dbReference type="InterPro" id="IPR059177">
    <property type="entry name" value="GH29D-like_dom"/>
</dbReference>
<keyword evidence="5" id="KW-0326">Glycosidase</keyword>
<gene>
    <name evidence="10" type="ORF">RM539_04720</name>
</gene>
<feature type="domain" description="GH29D-like beta-sandwich" evidence="9">
    <location>
        <begin position="566"/>
        <end position="619"/>
    </location>
</feature>
<dbReference type="InterPro" id="IPR025705">
    <property type="entry name" value="Beta_hexosaminidase_sua/sub"/>
</dbReference>
<dbReference type="PANTHER" id="PTHR22600">
    <property type="entry name" value="BETA-HEXOSAMINIDASE"/>
    <property type="match status" value="1"/>
</dbReference>
<dbReference type="EMBL" id="JAVRHK010000002">
    <property type="protein sequence ID" value="MDT0675881.1"/>
    <property type="molecule type" value="Genomic_DNA"/>
</dbReference>
<evidence type="ECO:0000256" key="4">
    <source>
        <dbReference type="ARBA" id="ARBA00022801"/>
    </source>
</evidence>
<dbReference type="PANTHER" id="PTHR22600:SF57">
    <property type="entry name" value="BETA-N-ACETYLHEXOSAMINIDASE"/>
    <property type="match status" value="1"/>
</dbReference>
<dbReference type="PROSITE" id="PS51257">
    <property type="entry name" value="PROKAR_LIPOPROTEIN"/>
    <property type="match status" value="1"/>
</dbReference>
<dbReference type="InterPro" id="IPR008979">
    <property type="entry name" value="Galactose-bd-like_sf"/>
</dbReference>
<dbReference type="Gene3D" id="3.30.379.10">
    <property type="entry name" value="Chitobiase/beta-hexosaminidase domain 2-like"/>
    <property type="match status" value="1"/>
</dbReference>
<evidence type="ECO:0000256" key="3">
    <source>
        <dbReference type="ARBA" id="ARBA00012663"/>
    </source>
</evidence>
<dbReference type="InterPro" id="IPR015883">
    <property type="entry name" value="Glyco_hydro_20_cat"/>
</dbReference>
<feature type="domain" description="Beta-hexosaminidase bacterial type N-terminal" evidence="8">
    <location>
        <begin position="41"/>
        <end position="168"/>
    </location>
</feature>
<dbReference type="PRINTS" id="PR00738">
    <property type="entry name" value="GLHYDRLASE20"/>
</dbReference>
<dbReference type="SUPFAM" id="SSF55545">
    <property type="entry name" value="beta-N-acetylhexosaminidase-like domain"/>
    <property type="match status" value="1"/>
</dbReference>
<dbReference type="Pfam" id="PF13290">
    <property type="entry name" value="CHB_HEX_C_1"/>
    <property type="match status" value="1"/>
</dbReference>
<keyword evidence="11" id="KW-1185">Reference proteome</keyword>
<sequence>MKSICNKLRFRIGILVLLSAIFMQGCEETERRSFTEDDLVLIPKPKNLELREGSFSVNSETKLVLAEDSLQIITPIITDLFDQAAGFQLQTVKETPEENFIQLKFNSKLGNEAYNLDVSNDQVILESGSHLGFVYGLETIRQLLPKEIESQSFVDNTNWLIPNVSISDVPQYSWRGNMLDVSRHFFDKEYIKKHLDRMAFLKLNTFHFHLIDDQGWRIEIKKYPKLTEVGAFRVDQEDKHWNARAENDSNAEATFGGFYTQEEIKEIVAYASDLGIRVVPEIEMPAHVMSAIAAYPWLSCTGEAIAVPSGGVWPITSIYCPGKETTFEFLEDVLTEVIPLFPGEYIHVGGDEATKTNWESCPDCQRRIREEGLSGVEELQGYFMQRMENFLAENDRTLIGWDEILEGGLPEEATVMSWRGFEGGWEASKEGHDVVMTPTSHMYFDYYQGNPDNEPIAFNAFTPLSQVYKFRPVLDSMSTAQKEHILGGQANLWAEYIPTEEQSEYMLFPRLTALSEVVWTPEEKLDWNAYARRVQKMMERFDIMGINYAKSAYAITPSSKINLDSKSIEITMEAEFPDQQIRYALNEELNNNSPVYENPISLDTSAILKAAVFKNGQPMGTKLEKEFVFHKGVASEVDYKNEFSDRYKGSGETTLVDVLRGSKNFHDGRWQGWIRRPAVVTLDLEENKSVQDIKVGTIEHQGAGIYFPQNIIVEVSTDNSDFRKVGEMDIDFENNPESLIKDFSVDFEEQEARYIRVSVEPRSFSGRRGSWLFIDEILVN</sequence>
<keyword evidence="4" id="KW-0378">Hydrolase</keyword>
<accession>A0ABU3D2W7</accession>
<dbReference type="InterPro" id="IPR000421">
    <property type="entry name" value="FA58C"/>
</dbReference>
<dbReference type="EC" id="3.2.1.52" evidence="3"/>
<evidence type="ECO:0000259" key="7">
    <source>
        <dbReference type="Pfam" id="PF00754"/>
    </source>
</evidence>
<comment type="caution">
    <text evidence="10">The sequence shown here is derived from an EMBL/GenBank/DDBJ whole genome shotgun (WGS) entry which is preliminary data.</text>
</comment>
<feature type="domain" description="Glycoside hydrolase family 20 catalytic" evidence="6">
    <location>
        <begin position="172"/>
        <end position="521"/>
    </location>
</feature>
<evidence type="ECO:0000256" key="2">
    <source>
        <dbReference type="ARBA" id="ARBA00006285"/>
    </source>
</evidence>
<dbReference type="CDD" id="cd06563">
    <property type="entry name" value="GH20_chitobiase-like"/>
    <property type="match status" value="1"/>
</dbReference>
<feature type="domain" description="F5/8 type C" evidence="7">
    <location>
        <begin position="661"/>
        <end position="761"/>
    </location>
</feature>
<name>A0ABU3D2W7_9FLAO</name>